<reference evidence="2 3" key="1">
    <citation type="submission" date="2019-09" db="EMBL/GenBank/DDBJ databases">
        <title>Genome sequence of Rhodovastum atsumiense, a diverse member of the Acetobacteraceae family of non-sulfur purple photosynthetic bacteria.</title>
        <authorList>
            <person name="Meyer T."/>
            <person name="Kyndt J."/>
        </authorList>
    </citation>
    <scope>NUCLEOTIDE SEQUENCE [LARGE SCALE GENOMIC DNA]</scope>
    <source>
        <strain evidence="2 3">DSM 21279</strain>
    </source>
</reference>
<dbReference type="Proteomes" id="UP000325255">
    <property type="component" value="Unassembled WGS sequence"/>
</dbReference>
<sequence length="86" mass="9110">MSTADEIRACANAVSRHDVLTAARLNAAAVTVAQLERRNVELSKAAAARTIERVTAKPTSADVLPWRRPGPLGRMHSNDPTPPAAA</sequence>
<comment type="caution">
    <text evidence="2">The sequence shown here is derived from an EMBL/GenBank/DDBJ whole genome shotgun (WGS) entry which is preliminary data.</text>
</comment>
<gene>
    <name evidence="2" type="ORF">F1189_23320</name>
</gene>
<keyword evidence="3" id="KW-1185">Reference proteome</keyword>
<dbReference type="AlphaFoldDB" id="A0A5M6IN56"/>
<protein>
    <submittedName>
        <fullName evidence="2">Uncharacterized protein</fullName>
    </submittedName>
</protein>
<accession>A0A5M6IN56</accession>
<dbReference type="RefSeq" id="WP_150043345.1">
    <property type="nucleotide sequence ID" value="NZ_OW485608.1"/>
</dbReference>
<evidence type="ECO:0000256" key="1">
    <source>
        <dbReference type="SAM" id="MobiDB-lite"/>
    </source>
</evidence>
<dbReference type="EMBL" id="VWPK01000046">
    <property type="protein sequence ID" value="KAA5609693.1"/>
    <property type="molecule type" value="Genomic_DNA"/>
</dbReference>
<evidence type="ECO:0000313" key="3">
    <source>
        <dbReference type="Proteomes" id="UP000325255"/>
    </source>
</evidence>
<evidence type="ECO:0000313" key="2">
    <source>
        <dbReference type="EMBL" id="KAA5609693.1"/>
    </source>
</evidence>
<name>A0A5M6IN56_9PROT</name>
<proteinExistence type="predicted"/>
<feature type="region of interest" description="Disordered" evidence="1">
    <location>
        <begin position="58"/>
        <end position="86"/>
    </location>
</feature>
<organism evidence="2 3">
    <name type="scientific">Rhodovastum atsumiense</name>
    <dbReference type="NCBI Taxonomy" id="504468"/>
    <lineage>
        <taxon>Bacteria</taxon>
        <taxon>Pseudomonadati</taxon>
        <taxon>Pseudomonadota</taxon>
        <taxon>Alphaproteobacteria</taxon>
        <taxon>Acetobacterales</taxon>
        <taxon>Acetobacteraceae</taxon>
        <taxon>Rhodovastum</taxon>
    </lineage>
</organism>